<keyword evidence="1" id="KW-0472">Membrane</keyword>
<dbReference type="RefSeq" id="WP_106521194.1">
    <property type="nucleotide sequence ID" value="NZ_PYGD01000001.1"/>
</dbReference>
<keyword evidence="5" id="KW-1185">Reference proteome</keyword>
<comment type="caution">
    <text evidence="4">The sequence shown here is derived from an EMBL/GenBank/DDBJ whole genome shotgun (WGS) entry which is preliminary data.</text>
</comment>
<protein>
    <submittedName>
        <fullName evidence="4">Uncharacterized protein DUF4349</fullName>
    </submittedName>
</protein>
<feature type="chain" id="PRO_5015184920" evidence="2">
    <location>
        <begin position="28"/>
        <end position="303"/>
    </location>
</feature>
<organism evidence="4 5">
    <name type="scientific">Taibaiella chishuiensis</name>
    <dbReference type="NCBI Taxonomy" id="1434707"/>
    <lineage>
        <taxon>Bacteria</taxon>
        <taxon>Pseudomonadati</taxon>
        <taxon>Bacteroidota</taxon>
        <taxon>Chitinophagia</taxon>
        <taxon>Chitinophagales</taxon>
        <taxon>Chitinophagaceae</taxon>
        <taxon>Taibaiella</taxon>
    </lineage>
</organism>
<dbReference type="Proteomes" id="UP000240572">
    <property type="component" value="Unassembled WGS sequence"/>
</dbReference>
<evidence type="ECO:0000259" key="3">
    <source>
        <dbReference type="Pfam" id="PF14257"/>
    </source>
</evidence>
<proteinExistence type="predicted"/>
<evidence type="ECO:0000313" key="4">
    <source>
        <dbReference type="EMBL" id="PSK94493.1"/>
    </source>
</evidence>
<name>A0A2P8DB93_9BACT</name>
<dbReference type="OrthoDB" id="658163at2"/>
<keyword evidence="1" id="KW-0812">Transmembrane</keyword>
<dbReference type="EMBL" id="PYGD01000001">
    <property type="protein sequence ID" value="PSK94493.1"/>
    <property type="molecule type" value="Genomic_DNA"/>
</dbReference>
<keyword evidence="1" id="KW-1133">Transmembrane helix</keyword>
<feature type="domain" description="DUF4349" evidence="3">
    <location>
        <begin position="54"/>
        <end position="273"/>
    </location>
</feature>
<gene>
    <name evidence="4" type="ORF">B0I18_101649</name>
</gene>
<accession>A0A2P8DB93</accession>
<evidence type="ECO:0000256" key="2">
    <source>
        <dbReference type="SAM" id="SignalP"/>
    </source>
</evidence>
<feature type="signal peptide" evidence="2">
    <location>
        <begin position="1"/>
        <end position="27"/>
    </location>
</feature>
<evidence type="ECO:0000256" key="1">
    <source>
        <dbReference type="SAM" id="Phobius"/>
    </source>
</evidence>
<dbReference type="InterPro" id="IPR025645">
    <property type="entry name" value="DUF4349"/>
</dbReference>
<feature type="transmembrane region" description="Helical" evidence="1">
    <location>
        <begin position="262"/>
        <end position="279"/>
    </location>
</feature>
<dbReference type="AlphaFoldDB" id="A0A2P8DB93"/>
<dbReference type="PROSITE" id="PS51257">
    <property type="entry name" value="PROKAR_LIPOPROTEIN"/>
    <property type="match status" value="1"/>
</dbReference>
<keyword evidence="2" id="KW-0732">Signal</keyword>
<sequence>MKSASRLFFAGLIPVCFLLSCANQPHTGDQNAEAVMAETVDTDAATAATRDSGRQFVRTATLKFRVEQVEQATYEIEALTRAAGGFVTHSALNSITESRELKPVSRDSSVESLRFTVTNDITIRVPSTRLDTTLKAIAALTEYLDQRNIDADDVALQLMANDRTTARTQLFAANRHTKYPKLSQQALDLQKEADAAAIANLSLLDQVSYSTVTLSLYQRTQVKHWLVANDKGIAAYEPGIGARLWNSVTWGWRLVEELVVQLTRFWLLFLAGLAAFFLYKRYKGREALKTQAPGKRNVSVSGE</sequence>
<evidence type="ECO:0000313" key="5">
    <source>
        <dbReference type="Proteomes" id="UP000240572"/>
    </source>
</evidence>
<dbReference type="Pfam" id="PF14257">
    <property type="entry name" value="DUF4349"/>
    <property type="match status" value="1"/>
</dbReference>
<reference evidence="4 5" key="1">
    <citation type="submission" date="2018-03" db="EMBL/GenBank/DDBJ databases">
        <title>Genomic Encyclopedia of Type Strains, Phase III (KMG-III): the genomes of soil and plant-associated and newly described type strains.</title>
        <authorList>
            <person name="Whitman W."/>
        </authorList>
    </citation>
    <scope>NUCLEOTIDE SEQUENCE [LARGE SCALE GENOMIC DNA]</scope>
    <source>
        <strain evidence="4 5">CGMCC 1.12700</strain>
    </source>
</reference>